<feature type="compositionally biased region" description="Low complexity" evidence="1">
    <location>
        <begin position="469"/>
        <end position="479"/>
    </location>
</feature>
<name>A0ABQ6HZ68_9MICO</name>
<reference evidence="3" key="1">
    <citation type="journal article" date="2019" name="Int. J. Syst. Evol. Microbiol.">
        <title>The Global Catalogue of Microorganisms (GCM) 10K type strain sequencing project: providing services to taxonomists for standard genome sequencing and annotation.</title>
        <authorList>
            <consortium name="The Broad Institute Genomics Platform"/>
            <consortium name="The Broad Institute Genome Sequencing Center for Infectious Disease"/>
            <person name="Wu L."/>
            <person name="Ma J."/>
        </authorList>
    </citation>
    <scope>NUCLEOTIDE SEQUENCE [LARGE SCALE GENOMIC DNA]</scope>
    <source>
        <strain evidence="3">NBRC 106348</strain>
    </source>
</reference>
<evidence type="ECO:0000313" key="3">
    <source>
        <dbReference type="Proteomes" id="UP001157091"/>
    </source>
</evidence>
<organism evidence="2 3">
    <name type="scientific">Luteimicrobium album</name>
    <dbReference type="NCBI Taxonomy" id="1054550"/>
    <lineage>
        <taxon>Bacteria</taxon>
        <taxon>Bacillati</taxon>
        <taxon>Actinomycetota</taxon>
        <taxon>Actinomycetes</taxon>
        <taxon>Micrococcales</taxon>
        <taxon>Luteimicrobium</taxon>
    </lineage>
</organism>
<dbReference type="Gene3D" id="2.180.10.10">
    <property type="entry name" value="RHS repeat-associated core"/>
    <property type="match status" value="1"/>
</dbReference>
<dbReference type="InterPro" id="IPR031325">
    <property type="entry name" value="RHS_repeat"/>
</dbReference>
<evidence type="ECO:0000313" key="2">
    <source>
        <dbReference type="EMBL" id="GMA23788.1"/>
    </source>
</evidence>
<dbReference type="Proteomes" id="UP001157091">
    <property type="component" value="Unassembled WGS sequence"/>
</dbReference>
<dbReference type="RefSeq" id="WP_284292712.1">
    <property type="nucleotide sequence ID" value="NZ_BSUK01000001.1"/>
</dbReference>
<gene>
    <name evidence="2" type="ORF">GCM10025864_15470</name>
</gene>
<dbReference type="EMBL" id="BSUK01000001">
    <property type="protein sequence ID" value="GMA23788.1"/>
    <property type="molecule type" value="Genomic_DNA"/>
</dbReference>
<evidence type="ECO:0008006" key="4">
    <source>
        <dbReference type="Google" id="ProtNLM"/>
    </source>
</evidence>
<feature type="region of interest" description="Disordered" evidence="1">
    <location>
        <begin position="417"/>
        <end position="479"/>
    </location>
</feature>
<dbReference type="NCBIfam" id="TIGR01643">
    <property type="entry name" value="YD_repeat_2x"/>
    <property type="match status" value="1"/>
</dbReference>
<feature type="region of interest" description="Disordered" evidence="1">
    <location>
        <begin position="221"/>
        <end position="248"/>
    </location>
</feature>
<dbReference type="InterPro" id="IPR006530">
    <property type="entry name" value="YD"/>
</dbReference>
<accession>A0ABQ6HZ68</accession>
<dbReference type="Pfam" id="PF05593">
    <property type="entry name" value="RHS_repeat"/>
    <property type="match status" value="1"/>
</dbReference>
<proteinExistence type="predicted"/>
<protein>
    <recommendedName>
        <fullName evidence="4">YD repeat-containing protein</fullName>
    </recommendedName>
</protein>
<feature type="compositionally biased region" description="Low complexity" evidence="1">
    <location>
        <begin position="221"/>
        <end position="232"/>
    </location>
</feature>
<comment type="caution">
    <text evidence="2">The sequence shown here is derived from an EMBL/GenBank/DDBJ whole genome shotgun (WGS) entry which is preliminary data.</text>
</comment>
<evidence type="ECO:0000256" key="1">
    <source>
        <dbReference type="SAM" id="MobiDB-lite"/>
    </source>
</evidence>
<keyword evidence="3" id="KW-1185">Reference proteome</keyword>
<sequence>MNGDHQADGTSRSAQVDGIDDTDRSNGFLREQITYNGSSVVTDTLSTPWRSAATSTASDGTKSYLLGVGTTETHTTAPALAGGERVTKTVTTYDSTYGTPVTVDDIGDVATASDDRCTTNEYARNTAANIVTTIKRTYTLGVRCADVDAATYPGDVISDTRTLYDGGAYGAAPTKGLVTGTQEASSYTGSTGSYVTTSTTTYDANGRATSTADALGRKTATAYTPATGGPVTQTTVTSPDPDGTGALTAQTTTTVLDPLRGVPTKSTDPAGKVTTATYDGLGRLTAVWKPGRATTASASVKYAYTVGSAHNAVTTSTLNQDGATYLSSVTISDGLLRERQTQTPGANRDTGGRLVTDKFYDSRGLLIKANNAWPTTGSPSATVVTTPDSIPSRDLYTYDGVGRQTADVFQDDEVDRWKTTTAYGGDRTTVTPPSGDPRPRRSQTHAATPPRRSSTPPGRPPAPRRRPRTPTTTAASWSR</sequence>
<feature type="compositionally biased region" description="Low complexity" evidence="1">
    <location>
        <begin position="446"/>
        <end position="456"/>
    </location>
</feature>
<feature type="region of interest" description="Disordered" evidence="1">
    <location>
        <begin position="1"/>
        <end position="24"/>
    </location>
</feature>